<dbReference type="InterPro" id="IPR009061">
    <property type="entry name" value="DNA-bd_dom_put_sf"/>
</dbReference>
<dbReference type="STRING" id="882086.SacxiDRAFT_3189"/>
<dbReference type="InterPro" id="IPR047057">
    <property type="entry name" value="MerR_fam"/>
</dbReference>
<proteinExistence type="predicted"/>
<dbReference type="PRINTS" id="PR00040">
    <property type="entry name" value="HTHMERR"/>
</dbReference>
<evidence type="ECO:0000259" key="3">
    <source>
        <dbReference type="PROSITE" id="PS50937"/>
    </source>
</evidence>
<dbReference type="Proteomes" id="UP000004691">
    <property type="component" value="Unassembled WGS sequence"/>
</dbReference>
<protein>
    <submittedName>
        <fullName evidence="4">Putative transcriptional regulator</fullName>
    </submittedName>
</protein>
<dbReference type="RefSeq" id="WP_006239556.1">
    <property type="nucleotide sequence ID" value="NZ_JH636049.1"/>
</dbReference>
<organism evidence="4 5">
    <name type="scientific">Saccharomonospora xinjiangensis XJ-54</name>
    <dbReference type="NCBI Taxonomy" id="882086"/>
    <lineage>
        <taxon>Bacteria</taxon>
        <taxon>Bacillati</taxon>
        <taxon>Actinomycetota</taxon>
        <taxon>Actinomycetes</taxon>
        <taxon>Pseudonocardiales</taxon>
        <taxon>Pseudonocardiaceae</taxon>
        <taxon>Saccharomonospora</taxon>
    </lineage>
</organism>
<keyword evidence="2" id="KW-0175">Coiled coil</keyword>
<feature type="coiled-coil region" evidence="2">
    <location>
        <begin position="83"/>
        <end position="110"/>
    </location>
</feature>
<dbReference type="CDD" id="cd01282">
    <property type="entry name" value="HTH_MerR-like_sg3"/>
    <property type="match status" value="1"/>
</dbReference>
<keyword evidence="1" id="KW-0238">DNA-binding</keyword>
<dbReference type="Pfam" id="PF13411">
    <property type="entry name" value="MerR_1"/>
    <property type="match status" value="1"/>
</dbReference>
<dbReference type="PROSITE" id="PS50937">
    <property type="entry name" value="HTH_MERR_2"/>
    <property type="match status" value="1"/>
</dbReference>
<dbReference type="eggNOG" id="COG0789">
    <property type="taxonomic scope" value="Bacteria"/>
</dbReference>
<feature type="domain" description="HTH merR-type" evidence="3">
    <location>
        <begin position="1"/>
        <end position="68"/>
    </location>
</feature>
<dbReference type="InterPro" id="IPR000551">
    <property type="entry name" value="MerR-type_HTH_dom"/>
</dbReference>
<accession>I0V5J2</accession>
<dbReference type="AlphaFoldDB" id="I0V5J2"/>
<evidence type="ECO:0000313" key="5">
    <source>
        <dbReference type="Proteomes" id="UP000004691"/>
    </source>
</evidence>
<dbReference type="GO" id="GO:0003700">
    <property type="term" value="F:DNA-binding transcription factor activity"/>
    <property type="evidence" value="ECO:0007669"/>
    <property type="project" value="InterPro"/>
</dbReference>
<gene>
    <name evidence="4" type="ORF">SacxiDRAFT_3189</name>
</gene>
<evidence type="ECO:0000256" key="1">
    <source>
        <dbReference type="ARBA" id="ARBA00023125"/>
    </source>
</evidence>
<dbReference type="OrthoDB" id="4567915at2"/>
<sequence length="116" mass="13116">MLIGELATRTGVSARLLRYYESQGLLRVRRDINGYRVYDEDAVTRVRQIKALLGAGLSTEQIRVVLPCASGENPRLDLCPELRELLEGQLRAVDDRIEQLRRNRLALEGLAGEVRV</sequence>
<reference evidence="4 5" key="1">
    <citation type="submission" date="2012-01" db="EMBL/GenBank/DDBJ databases">
        <title>Improved High-Quality Draft sequence of Saccharomonospora xinjiangensis XJ-54.</title>
        <authorList>
            <consortium name="US DOE Joint Genome Institute"/>
            <person name="Lucas S."/>
            <person name="Han J."/>
            <person name="Lapidus A."/>
            <person name="Cheng J.-F."/>
            <person name="Goodwin L."/>
            <person name="Pitluck S."/>
            <person name="Peters L."/>
            <person name="Mikhailova N."/>
            <person name="Teshima H."/>
            <person name="Detter J.C."/>
            <person name="Han C."/>
            <person name="Tapia R."/>
            <person name="Land M."/>
            <person name="Hauser L."/>
            <person name="Kyrpides N."/>
            <person name="Ivanova N."/>
            <person name="Pagani I."/>
            <person name="Brambilla E.-M."/>
            <person name="Klenk H.-P."/>
            <person name="Woyke T."/>
        </authorList>
    </citation>
    <scope>NUCLEOTIDE SEQUENCE [LARGE SCALE GENOMIC DNA]</scope>
    <source>
        <strain evidence="4 5">XJ-54</strain>
    </source>
</reference>
<dbReference type="Gene3D" id="1.10.1660.10">
    <property type="match status" value="1"/>
</dbReference>
<keyword evidence="5" id="KW-1185">Reference proteome</keyword>
<dbReference type="SMART" id="SM00422">
    <property type="entry name" value="HTH_MERR"/>
    <property type="match status" value="1"/>
</dbReference>
<dbReference type="GO" id="GO:0003677">
    <property type="term" value="F:DNA binding"/>
    <property type="evidence" value="ECO:0007669"/>
    <property type="project" value="UniProtKB-KW"/>
</dbReference>
<evidence type="ECO:0000313" key="4">
    <source>
        <dbReference type="EMBL" id="EID55395.1"/>
    </source>
</evidence>
<name>I0V5J2_9PSEU</name>
<dbReference type="PANTHER" id="PTHR30204:SF93">
    <property type="entry name" value="HTH MERR-TYPE DOMAIN-CONTAINING PROTEIN"/>
    <property type="match status" value="1"/>
</dbReference>
<dbReference type="HOGENOM" id="CLU_060077_4_3_11"/>
<dbReference type="EMBL" id="JH636049">
    <property type="protein sequence ID" value="EID55395.1"/>
    <property type="molecule type" value="Genomic_DNA"/>
</dbReference>
<dbReference type="SUPFAM" id="SSF46955">
    <property type="entry name" value="Putative DNA-binding domain"/>
    <property type="match status" value="1"/>
</dbReference>
<evidence type="ECO:0000256" key="2">
    <source>
        <dbReference type="SAM" id="Coils"/>
    </source>
</evidence>
<dbReference type="PROSITE" id="PS00552">
    <property type="entry name" value="HTH_MERR_1"/>
    <property type="match status" value="1"/>
</dbReference>
<dbReference type="PANTHER" id="PTHR30204">
    <property type="entry name" value="REDOX-CYCLING DRUG-SENSING TRANSCRIPTIONAL ACTIVATOR SOXR"/>
    <property type="match status" value="1"/>
</dbReference>